<feature type="region of interest" description="Disordered" evidence="1">
    <location>
        <begin position="291"/>
        <end position="317"/>
    </location>
</feature>
<name>A0AAW0TS99_SCYPA</name>
<dbReference type="AlphaFoldDB" id="A0AAW0TS99"/>
<dbReference type="Proteomes" id="UP001487740">
    <property type="component" value="Unassembled WGS sequence"/>
</dbReference>
<reference evidence="2 3" key="1">
    <citation type="submission" date="2023-03" db="EMBL/GenBank/DDBJ databases">
        <title>High-quality genome of Scylla paramamosain provides insights in environmental adaptation.</title>
        <authorList>
            <person name="Zhang L."/>
        </authorList>
    </citation>
    <scope>NUCLEOTIDE SEQUENCE [LARGE SCALE GENOMIC DNA]</scope>
    <source>
        <strain evidence="2">LZ_2023a</strain>
        <tissue evidence="2">Muscle</tissue>
    </source>
</reference>
<keyword evidence="3" id="KW-1185">Reference proteome</keyword>
<dbReference type="EMBL" id="JARAKH010000027">
    <property type="protein sequence ID" value="KAK8389526.1"/>
    <property type="molecule type" value="Genomic_DNA"/>
</dbReference>
<comment type="caution">
    <text evidence="2">The sequence shown here is derived from an EMBL/GenBank/DDBJ whole genome shotgun (WGS) entry which is preliminary data.</text>
</comment>
<evidence type="ECO:0000313" key="2">
    <source>
        <dbReference type="EMBL" id="KAK8389526.1"/>
    </source>
</evidence>
<gene>
    <name evidence="2" type="ORF">O3P69_008910</name>
</gene>
<accession>A0AAW0TS99</accession>
<feature type="region of interest" description="Disordered" evidence="1">
    <location>
        <begin position="1"/>
        <end position="43"/>
    </location>
</feature>
<sequence>MANGWEGGEGEKEDGLEMTRRKEQMEQNNARVKEKTKQKKWMKLRTRTRRRKISGLPEGTASLPVVESRRVALGGEGGGTRLNQVLLLCLRPAARGSEDAPPVSTEGGDVGEVPWGWDLMGGPDLRGRLLLDAWDMETGRDTATEEHLAEDAPTWHLDYLHPSLSYDLAGNRVLVWLRKRLKFACRFPSFPYFYLFPDHICPPPNLTPHCSLHLFLTSTTSSSSTAIFLLPPSLPGLLNTPTYPEDTILTILTIHTIPLAFHHQPVTAAASTQPPSPVTTSTSLQLEALGSSTMRSPLQALQRPPPPRLLRRPRPGR</sequence>
<protein>
    <submittedName>
        <fullName evidence="2">Uncharacterized protein</fullName>
    </submittedName>
</protein>
<feature type="compositionally biased region" description="Basic and acidic residues" evidence="1">
    <location>
        <begin position="9"/>
        <end position="35"/>
    </location>
</feature>
<evidence type="ECO:0000313" key="3">
    <source>
        <dbReference type="Proteomes" id="UP001487740"/>
    </source>
</evidence>
<organism evidence="2 3">
    <name type="scientific">Scylla paramamosain</name>
    <name type="common">Mud crab</name>
    <dbReference type="NCBI Taxonomy" id="85552"/>
    <lineage>
        <taxon>Eukaryota</taxon>
        <taxon>Metazoa</taxon>
        <taxon>Ecdysozoa</taxon>
        <taxon>Arthropoda</taxon>
        <taxon>Crustacea</taxon>
        <taxon>Multicrustacea</taxon>
        <taxon>Malacostraca</taxon>
        <taxon>Eumalacostraca</taxon>
        <taxon>Eucarida</taxon>
        <taxon>Decapoda</taxon>
        <taxon>Pleocyemata</taxon>
        <taxon>Brachyura</taxon>
        <taxon>Eubrachyura</taxon>
        <taxon>Portunoidea</taxon>
        <taxon>Portunidae</taxon>
        <taxon>Portuninae</taxon>
        <taxon>Scylla</taxon>
    </lineage>
</organism>
<proteinExistence type="predicted"/>
<evidence type="ECO:0000256" key="1">
    <source>
        <dbReference type="SAM" id="MobiDB-lite"/>
    </source>
</evidence>